<evidence type="ECO:0000256" key="7">
    <source>
        <dbReference type="ARBA" id="ARBA00023098"/>
    </source>
</evidence>
<dbReference type="InterPro" id="IPR048254">
    <property type="entry name" value="CDP_ALCOHOL_P_TRANSF_CS"/>
</dbReference>
<sequence length="196" mass="21307">MTDEPVPAPAARVVSLYNAANALTVVRIVLVPVFLFLVVVSEMTRPDWRIAACLAFCIASATDFADGWIARRWSLVTSFGKIADPIADKALTGTALVLLSFYGALPWWVTVVILVREWGVTALRFWVIRYGVIPASRGGKLKTGLQTVAIAWYLWPVPEPFHLVGVVLMGAALVVTVVTGADYVVQALRLRRGAVS</sequence>
<comment type="similarity">
    <text evidence="2 12">Belongs to the CDP-alcohol phosphatidyltransferase class-I family.</text>
</comment>
<protein>
    <recommendedName>
        <fullName evidence="11">CDP-diacylglycerol--glycerol-3-phosphate 3-phosphatidyltransferase</fullName>
        <ecNumber evidence="11">2.7.8.5</ecNumber>
    </recommendedName>
</protein>
<evidence type="ECO:0000256" key="4">
    <source>
        <dbReference type="ARBA" id="ARBA00022679"/>
    </source>
</evidence>
<feature type="transmembrane region" description="Helical" evidence="13">
    <location>
        <begin position="20"/>
        <end position="40"/>
    </location>
</feature>
<dbReference type="PROSITE" id="PS00379">
    <property type="entry name" value="CDP_ALCOHOL_P_TRANSF"/>
    <property type="match status" value="1"/>
</dbReference>
<evidence type="ECO:0000256" key="10">
    <source>
        <dbReference type="ARBA" id="ARBA00023264"/>
    </source>
</evidence>
<evidence type="ECO:0000313" key="15">
    <source>
        <dbReference type="Proteomes" id="UP000590749"/>
    </source>
</evidence>
<dbReference type="RefSeq" id="WP_183216364.1">
    <property type="nucleotide sequence ID" value="NZ_BMPW01000001.1"/>
</dbReference>
<dbReference type="InterPro" id="IPR043130">
    <property type="entry name" value="CDP-OH_PTrfase_TM_dom"/>
</dbReference>
<name>A0A7W5AB70_9ACTN</name>
<evidence type="ECO:0000256" key="1">
    <source>
        <dbReference type="ARBA" id="ARBA00004141"/>
    </source>
</evidence>
<comment type="caution">
    <text evidence="14">The sequence shown here is derived from an EMBL/GenBank/DDBJ whole genome shotgun (WGS) entry which is preliminary data.</text>
</comment>
<keyword evidence="8 13" id="KW-0472">Membrane</keyword>
<dbReference type="EMBL" id="JACHXF010000001">
    <property type="protein sequence ID" value="MBB3093033.1"/>
    <property type="molecule type" value="Genomic_DNA"/>
</dbReference>
<evidence type="ECO:0000256" key="12">
    <source>
        <dbReference type="RuleBase" id="RU003750"/>
    </source>
</evidence>
<keyword evidence="10" id="KW-1208">Phospholipid metabolism</keyword>
<dbReference type="GO" id="GO:0016020">
    <property type="term" value="C:membrane"/>
    <property type="evidence" value="ECO:0007669"/>
    <property type="project" value="UniProtKB-SubCell"/>
</dbReference>
<evidence type="ECO:0000256" key="6">
    <source>
        <dbReference type="ARBA" id="ARBA00022989"/>
    </source>
</evidence>
<organism evidence="14 15">
    <name type="scientific">Actinoplanes campanulatus</name>
    <dbReference type="NCBI Taxonomy" id="113559"/>
    <lineage>
        <taxon>Bacteria</taxon>
        <taxon>Bacillati</taxon>
        <taxon>Actinomycetota</taxon>
        <taxon>Actinomycetes</taxon>
        <taxon>Micromonosporales</taxon>
        <taxon>Micromonosporaceae</taxon>
        <taxon>Actinoplanes</taxon>
    </lineage>
</organism>
<accession>A0A7W5AB70</accession>
<keyword evidence="5 13" id="KW-0812">Transmembrane</keyword>
<evidence type="ECO:0000256" key="11">
    <source>
        <dbReference type="NCBIfam" id="TIGR00560"/>
    </source>
</evidence>
<dbReference type="PIRSF" id="PIRSF000847">
    <property type="entry name" value="Phos_ph_gly_syn"/>
    <property type="match status" value="1"/>
</dbReference>
<dbReference type="NCBIfam" id="TIGR00560">
    <property type="entry name" value="pgsA"/>
    <property type="match status" value="1"/>
</dbReference>
<dbReference type="InterPro" id="IPR050324">
    <property type="entry name" value="CDP-alcohol_PTase-I"/>
</dbReference>
<keyword evidence="3" id="KW-0444">Lipid biosynthesis</keyword>
<proteinExistence type="inferred from homology"/>
<dbReference type="Proteomes" id="UP000590749">
    <property type="component" value="Unassembled WGS sequence"/>
</dbReference>
<evidence type="ECO:0000256" key="8">
    <source>
        <dbReference type="ARBA" id="ARBA00023136"/>
    </source>
</evidence>
<evidence type="ECO:0000256" key="2">
    <source>
        <dbReference type="ARBA" id="ARBA00010441"/>
    </source>
</evidence>
<dbReference type="GO" id="GO:0046474">
    <property type="term" value="P:glycerophospholipid biosynthetic process"/>
    <property type="evidence" value="ECO:0007669"/>
    <property type="project" value="TreeGrafter"/>
</dbReference>
<comment type="subcellular location">
    <subcellularLocation>
        <location evidence="1">Membrane</location>
        <topology evidence="1">Multi-pass membrane protein</topology>
    </subcellularLocation>
</comment>
<keyword evidence="4 12" id="KW-0808">Transferase</keyword>
<dbReference type="GO" id="GO:0008444">
    <property type="term" value="F:CDP-diacylglycerol-glycerol-3-phosphate 3-phosphatidyltransferase activity"/>
    <property type="evidence" value="ECO:0007669"/>
    <property type="project" value="UniProtKB-UniRule"/>
</dbReference>
<dbReference type="PANTHER" id="PTHR14269:SF52">
    <property type="entry name" value="PHOSPHATIDYLGLYCEROPHOSPHATE SYNTHASE-RELATED"/>
    <property type="match status" value="1"/>
</dbReference>
<dbReference type="PANTHER" id="PTHR14269">
    <property type="entry name" value="CDP-DIACYLGLYCEROL--GLYCEROL-3-PHOSPHATE 3-PHOSPHATIDYLTRANSFERASE-RELATED"/>
    <property type="match status" value="1"/>
</dbReference>
<evidence type="ECO:0000313" key="14">
    <source>
        <dbReference type="EMBL" id="MBB3093033.1"/>
    </source>
</evidence>
<dbReference type="UniPathway" id="UPA00085"/>
<keyword evidence="6 13" id="KW-1133">Transmembrane helix</keyword>
<dbReference type="Pfam" id="PF01066">
    <property type="entry name" value="CDP-OH_P_transf"/>
    <property type="match status" value="1"/>
</dbReference>
<evidence type="ECO:0000256" key="9">
    <source>
        <dbReference type="ARBA" id="ARBA00023209"/>
    </source>
</evidence>
<reference evidence="14 15" key="1">
    <citation type="submission" date="2020-08" db="EMBL/GenBank/DDBJ databases">
        <title>Genomic Encyclopedia of Type Strains, Phase III (KMG-III): the genomes of soil and plant-associated and newly described type strains.</title>
        <authorList>
            <person name="Whitman W."/>
        </authorList>
    </citation>
    <scope>NUCLEOTIDE SEQUENCE [LARGE SCALE GENOMIC DNA]</scope>
    <source>
        <strain evidence="14 15">CECT 3287</strain>
    </source>
</reference>
<dbReference type="InterPro" id="IPR000462">
    <property type="entry name" value="CDP-OH_P_trans"/>
</dbReference>
<keyword evidence="7" id="KW-0443">Lipid metabolism</keyword>
<gene>
    <name evidence="14" type="ORF">FHR83_000667</name>
</gene>
<dbReference type="Gene3D" id="1.20.120.1760">
    <property type="match status" value="1"/>
</dbReference>
<dbReference type="InterPro" id="IPR004570">
    <property type="entry name" value="Phosphatidylglycerol_P_synth"/>
</dbReference>
<evidence type="ECO:0000256" key="5">
    <source>
        <dbReference type="ARBA" id="ARBA00022692"/>
    </source>
</evidence>
<dbReference type="AlphaFoldDB" id="A0A7W5AB70"/>
<dbReference type="EC" id="2.7.8.5" evidence="11"/>
<keyword evidence="15" id="KW-1185">Reference proteome</keyword>
<feature type="transmembrane region" description="Helical" evidence="13">
    <location>
        <begin position="161"/>
        <end position="185"/>
    </location>
</feature>
<evidence type="ECO:0000256" key="3">
    <source>
        <dbReference type="ARBA" id="ARBA00022516"/>
    </source>
</evidence>
<evidence type="ECO:0000256" key="13">
    <source>
        <dbReference type="SAM" id="Phobius"/>
    </source>
</evidence>
<keyword evidence="9" id="KW-0594">Phospholipid biosynthesis</keyword>